<comment type="caution">
    <text evidence="2">The sequence shown here is derived from an EMBL/GenBank/DDBJ whole genome shotgun (WGS) entry which is preliminary data.</text>
</comment>
<organism evidence="2 3">
    <name type="scientific">Orchesella dallaii</name>
    <dbReference type="NCBI Taxonomy" id="48710"/>
    <lineage>
        <taxon>Eukaryota</taxon>
        <taxon>Metazoa</taxon>
        <taxon>Ecdysozoa</taxon>
        <taxon>Arthropoda</taxon>
        <taxon>Hexapoda</taxon>
        <taxon>Collembola</taxon>
        <taxon>Entomobryomorpha</taxon>
        <taxon>Entomobryoidea</taxon>
        <taxon>Orchesellidae</taxon>
        <taxon>Orchesellinae</taxon>
        <taxon>Orchesella</taxon>
    </lineage>
</organism>
<gene>
    <name evidence="2" type="ORF">ODALV1_LOCUS17329</name>
</gene>
<sequence length="270" mass="30167">MQEEFRNFEFPEENEFDTANRLSVEEFLKSMGLHEVKGIGMKAKPPPCGPKITLTSTNELDAALRLQNPNATRVLECTSTVKGCFCCCTPTSLSLQNMVLKWGEDEVLSFTYRPQIWICRGIKSQTADVFVPQRGESIGSVAYGPSFTSDTVIIDHISQSIFIASMMKPNMETSKPLPGFQIKDKHGNQVATAQTTRAFTYRGEIRYTDFEMIFSPVTIIESASAKAVLIVAFTMWVIAIKEEDARFAWFPLLTFIFLVLVGLLVAFATS</sequence>
<dbReference type="EMBL" id="CAXLJM020000053">
    <property type="protein sequence ID" value="CAL8116541.1"/>
    <property type="molecule type" value="Genomic_DNA"/>
</dbReference>
<keyword evidence="3" id="KW-1185">Reference proteome</keyword>
<evidence type="ECO:0000313" key="3">
    <source>
        <dbReference type="Proteomes" id="UP001642540"/>
    </source>
</evidence>
<name>A0ABP1R272_9HEXA</name>
<dbReference type="Proteomes" id="UP001642540">
    <property type="component" value="Unassembled WGS sequence"/>
</dbReference>
<reference evidence="2 3" key="1">
    <citation type="submission" date="2024-08" db="EMBL/GenBank/DDBJ databases">
        <authorList>
            <person name="Cucini C."/>
            <person name="Frati F."/>
        </authorList>
    </citation>
    <scope>NUCLEOTIDE SEQUENCE [LARGE SCALE GENOMIC DNA]</scope>
</reference>
<keyword evidence="1" id="KW-0812">Transmembrane</keyword>
<evidence type="ECO:0000256" key="1">
    <source>
        <dbReference type="SAM" id="Phobius"/>
    </source>
</evidence>
<feature type="transmembrane region" description="Helical" evidence="1">
    <location>
        <begin position="247"/>
        <end position="268"/>
    </location>
</feature>
<protein>
    <recommendedName>
        <fullName evidence="4">Phospholipid scramblase</fullName>
    </recommendedName>
</protein>
<evidence type="ECO:0000313" key="2">
    <source>
        <dbReference type="EMBL" id="CAL8116541.1"/>
    </source>
</evidence>
<feature type="transmembrane region" description="Helical" evidence="1">
    <location>
        <begin position="223"/>
        <end position="240"/>
    </location>
</feature>
<proteinExistence type="predicted"/>
<evidence type="ECO:0008006" key="4">
    <source>
        <dbReference type="Google" id="ProtNLM"/>
    </source>
</evidence>
<accession>A0ABP1R272</accession>
<keyword evidence="1" id="KW-1133">Transmembrane helix</keyword>
<keyword evidence="1" id="KW-0472">Membrane</keyword>